<organism evidence="2">
    <name type="scientific">Myoviridae sp. ctTYJ16</name>
    <dbReference type="NCBI Taxonomy" id="2825112"/>
    <lineage>
        <taxon>Viruses</taxon>
        <taxon>Duplodnaviria</taxon>
        <taxon>Heunggongvirae</taxon>
        <taxon>Uroviricota</taxon>
        <taxon>Caudoviricetes</taxon>
    </lineage>
</organism>
<reference evidence="2" key="1">
    <citation type="journal article" date="2021" name="Proc. Natl. Acad. Sci. U.S.A.">
        <title>A Catalog of Tens of Thousands of Viruses from Human Metagenomes Reveals Hidden Associations with Chronic Diseases.</title>
        <authorList>
            <person name="Tisza M.J."/>
            <person name="Buck C.B."/>
        </authorList>
    </citation>
    <scope>NUCLEOTIDE SEQUENCE</scope>
    <source>
        <strain evidence="2">CtTYJ16</strain>
    </source>
</reference>
<evidence type="ECO:0000256" key="1">
    <source>
        <dbReference type="SAM" id="Phobius"/>
    </source>
</evidence>
<protein>
    <submittedName>
        <fullName evidence="2">Uncharacterized protein</fullName>
    </submittedName>
</protein>
<proteinExistence type="predicted"/>
<feature type="transmembrane region" description="Helical" evidence="1">
    <location>
        <begin position="12"/>
        <end position="33"/>
    </location>
</feature>
<dbReference type="EMBL" id="BK015361">
    <property type="protein sequence ID" value="DAE03259.1"/>
    <property type="molecule type" value="Genomic_DNA"/>
</dbReference>
<accession>A0A8S5P9Y5</accession>
<keyword evidence="1" id="KW-0472">Membrane</keyword>
<keyword evidence="1" id="KW-1133">Transmembrane helix</keyword>
<evidence type="ECO:0000313" key="2">
    <source>
        <dbReference type="EMBL" id="DAE03259.1"/>
    </source>
</evidence>
<name>A0A8S5P9Y5_9CAUD</name>
<sequence>MDAVIETAKTIGITLAEIILVIYFCVKYINAALRKEDISKGVREQSNLDLQIIEKMDYYKELLNADRILLFEFHNGQHYSNYRSALRMSPSYEVFKAGQKSKMVECTNIPISVMPKLIYEITHNGYSECKTIEEIKEDKGNTYEFKKSIDVYSYYDVAIRDKNNNIIGFVAVEWASERPEDVDVIQIERLAGFLEDKVNEIVENNEKRKKKKFLGIF</sequence>
<keyword evidence="1" id="KW-0812">Transmembrane</keyword>